<evidence type="ECO:0000313" key="6">
    <source>
        <dbReference type="Proteomes" id="UP000034103"/>
    </source>
</evidence>
<evidence type="ECO:0000259" key="4">
    <source>
        <dbReference type="Pfam" id="PF12849"/>
    </source>
</evidence>
<dbReference type="PANTHER" id="PTHR30570">
    <property type="entry name" value="PERIPLASMIC PHOSPHATE BINDING COMPONENT OF PHOSPHATE ABC TRANSPORTER"/>
    <property type="match status" value="1"/>
</dbReference>
<keyword evidence="3" id="KW-0472">Membrane</keyword>
<sequence length="336" mass="35520">MSGRSTSECQQMMGMSQKNETTALIIALLATAGILGGGYFWLQSQCAAGKEFFLCGSSKSPQKSPTSESASSPLPPPPSPQRVVSFAPPTSIPSGTTIRINGSTSMVQINQALKAALTAKFQGVEVLTNAQGSDKGLEEVARGAIDIAAVSRPLTESERSQGLASSPIIRDAIAIVVGVKNPFAGGLTTAQVRGIFTGKITSWSEVGGSAATIQVINRPPISGTYQSFRQEVLQGGEFGTGTNFKMMDRDATTPILRVLGLNGISYATYSQIADQKTVRALAVDGISASEPNYPWQRTLYYVYKEPASEAVKAFMGFVASSDGQEAIFRANEDLQK</sequence>
<evidence type="ECO:0000256" key="3">
    <source>
        <dbReference type="SAM" id="Phobius"/>
    </source>
</evidence>
<proteinExistence type="predicted"/>
<dbReference type="Proteomes" id="UP000034103">
    <property type="component" value="Chromosome"/>
</dbReference>
<evidence type="ECO:0000256" key="1">
    <source>
        <dbReference type="ARBA" id="ARBA00022729"/>
    </source>
</evidence>
<evidence type="ECO:0000313" key="5">
    <source>
        <dbReference type="EMBL" id="AKE63258.1"/>
    </source>
</evidence>
<organism evidence="5 6">
    <name type="scientific">Microcystis aeruginosa NIES-2549</name>
    <dbReference type="NCBI Taxonomy" id="1641812"/>
    <lineage>
        <taxon>Bacteria</taxon>
        <taxon>Bacillati</taxon>
        <taxon>Cyanobacteriota</taxon>
        <taxon>Cyanophyceae</taxon>
        <taxon>Oscillatoriophycideae</taxon>
        <taxon>Chroococcales</taxon>
        <taxon>Microcystaceae</taxon>
        <taxon>Microcystis</taxon>
    </lineage>
</organism>
<evidence type="ECO:0000256" key="2">
    <source>
        <dbReference type="SAM" id="MobiDB-lite"/>
    </source>
</evidence>
<dbReference type="PATRIC" id="fig|1641812.3.peg.928"/>
<name>A0A0F6RK92_MICAE</name>
<gene>
    <name evidence="5" type="ORF">MYAER_0898</name>
</gene>
<keyword evidence="3" id="KW-0812">Transmembrane</keyword>
<dbReference type="PANTHER" id="PTHR30570:SF1">
    <property type="entry name" value="PHOSPHATE-BINDING PROTEIN PSTS"/>
    <property type="match status" value="1"/>
</dbReference>
<protein>
    <submittedName>
        <fullName evidence="5">ABC-type phosphate transport system substrate-binding protein SphX/PstS</fullName>
    </submittedName>
</protein>
<dbReference type="InterPro" id="IPR024370">
    <property type="entry name" value="PBP_domain"/>
</dbReference>
<dbReference type="CDD" id="cd13653">
    <property type="entry name" value="PBP2_phosphate_like_1"/>
    <property type="match status" value="1"/>
</dbReference>
<feature type="region of interest" description="Disordered" evidence="2">
    <location>
        <begin position="57"/>
        <end position="82"/>
    </location>
</feature>
<feature type="transmembrane region" description="Helical" evidence="3">
    <location>
        <begin position="21"/>
        <end position="42"/>
    </location>
</feature>
<keyword evidence="3" id="KW-1133">Transmembrane helix</keyword>
<dbReference type="Gene3D" id="3.40.190.10">
    <property type="entry name" value="Periplasmic binding protein-like II"/>
    <property type="match status" value="2"/>
</dbReference>
<accession>A0A0F6RK92</accession>
<dbReference type="AlphaFoldDB" id="A0A0F6RK92"/>
<dbReference type="SUPFAM" id="SSF53850">
    <property type="entry name" value="Periplasmic binding protein-like II"/>
    <property type="match status" value="1"/>
</dbReference>
<feature type="domain" description="PBP" evidence="4">
    <location>
        <begin position="90"/>
        <end position="321"/>
    </location>
</feature>
<dbReference type="EMBL" id="CP011304">
    <property type="protein sequence ID" value="AKE63258.1"/>
    <property type="molecule type" value="Genomic_DNA"/>
</dbReference>
<feature type="compositionally biased region" description="Low complexity" evidence="2">
    <location>
        <begin position="60"/>
        <end position="72"/>
    </location>
</feature>
<keyword evidence="1" id="KW-0732">Signal</keyword>
<dbReference type="InterPro" id="IPR050811">
    <property type="entry name" value="Phosphate_ABC_transporter"/>
</dbReference>
<reference evidence="5 6" key="1">
    <citation type="journal article" date="2015" name="Genome Announc.">
        <title>Complete Genome Sequence of Microcystis aeruginosa NIES-2549, a Bloom-Forming Cyanobacterium from Lake Kasumigaura, Japan.</title>
        <authorList>
            <person name="Yamaguchi H."/>
            <person name="Suzuki S."/>
            <person name="Tanabe Y."/>
            <person name="Osana Y."/>
            <person name="Shimura Y."/>
            <person name="Ishida K."/>
            <person name="Kawachi M."/>
        </authorList>
    </citation>
    <scope>NUCLEOTIDE SEQUENCE [LARGE SCALE GENOMIC DNA]</scope>
    <source>
        <strain evidence="5 6">NIES-2549</strain>
    </source>
</reference>
<dbReference type="HOGENOM" id="CLU_026228_5_1_3"/>
<dbReference type="Pfam" id="PF12849">
    <property type="entry name" value="PBP_like_2"/>
    <property type="match status" value="1"/>
</dbReference>